<evidence type="ECO:0000256" key="2">
    <source>
        <dbReference type="SAM" id="Phobius"/>
    </source>
</evidence>
<proteinExistence type="predicted"/>
<feature type="region of interest" description="Disordered" evidence="1">
    <location>
        <begin position="75"/>
        <end position="97"/>
    </location>
</feature>
<evidence type="ECO:0000259" key="3">
    <source>
        <dbReference type="Pfam" id="PF01882"/>
    </source>
</evidence>
<evidence type="ECO:0000313" key="5">
    <source>
        <dbReference type="Proteomes" id="UP000774283"/>
    </source>
</evidence>
<dbReference type="AlphaFoldDB" id="A0A9X5FGP6"/>
<organism evidence="4 5">
    <name type="scientific">Sanguibacter hominis ATCC BAA-789</name>
    <dbReference type="NCBI Taxonomy" id="1312740"/>
    <lineage>
        <taxon>Bacteria</taxon>
        <taxon>Bacillati</taxon>
        <taxon>Actinomycetota</taxon>
        <taxon>Actinomycetes</taxon>
        <taxon>Micrococcales</taxon>
        <taxon>Sanguibacteraceae</taxon>
        <taxon>Sanguibacter</taxon>
    </lineage>
</organism>
<dbReference type="Proteomes" id="UP000774283">
    <property type="component" value="Unassembled WGS sequence"/>
</dbReference>
<feature type="transmembrane region" description="Helical" evidence="2">
    <location>
        <begin position="38"/>
        <end position="59"/>
    </location>
</feature>
<keyword evidence="2" id="KW-0812">Transmembrane</keyword>
<name>A0A9X5FGP6_9MICO</name>
<keyword evidence="5" id="KW-1185">Reference proteome</keyword>
<sequence>MTLRPAGPTPARVRLTGRGVGLAGAGTALAVGGHLVDLSAVALAGCIVLAAPLVSWLALRARPLGPRLRVRRSLQPTPAHAGQDVSVTTEVGPSRPTPWSVAASRALNLGEAVPEALRGHAVLRAAVRPTPRGTSLHYTLRPRQRGRWPVGPLATRRYDVLGLATATEQVGAAVPLTVWPSLLTGTISDTGARSGLTPMRAGANDPSDEDTSLRTYQAGDDLRRVHWASAARHGELMVRTSEGASQAPVCVILDVASLNGSGEPGSQRHVALEWTVSVAASVAVSLLDSGHPVRLVLSDGGTAQAGLRGGDGQAGARWVRSRDAQGHAVLLDLTVDAGRREPGATIAGTRDDVLSGLVGDSQLGEIVIAVTASTSRDETSPLAVVGGTASRRYAIVVPVDRTQDAVPTLLEHGWRATPLPVGGDLPAAWDRLTGGTR</sequence>
<dbReference type="Pfam" id="PF01882">
    <property type="entry name" value="DUF58"/>
    <property type="match status" value="1"/>
</dbReference>
<dbReference type="RefSeq" id="WP_168445863.1">
    <property type="nucleotide sequence ID" value="NZ_JAAXOW010000001.1"/>
</dbReference>
<dbReference type="PANTHER" id="PTHR34351">
    <property type="entry name" value="SLR1927 PROTEIN-RELATED"/>
    <property type="match status" value="1"/>
</dbReference>
<keyword evidence="2" id="KW-0472">Membrane</keyword>
<keyword evidence="2" id="KW-1133">Transmembrane helix</keyword>
<dbReference type="InterPro" id="IPR002881">
    <property type="entry name" value="DUF58"/>
</dbReference>
<evidence type="ECO:0000313" key="4">
    <source>
        <dbReference type="EMBL" id="NKX91733.1"/>
    </source>
</evidence>
<accession>A0A9X5FGP6</accession>
<evidence type="ECO:0000256" key="1">
    <source>
        <dbReference type="SAM" id="MobiDB-lite"/>
    </source>
</evidence>
<protein>
    <submittedName>
        <fullName evidence="4">DUF58 domain-containing protein</fullName>
    </submittedName>
</protein>
<gene>
    <name evidence="4" type="ORF">HF995_00330</name>
</gene>
<reference evidence="4 5" key="1">
    <citation type="submission" date="2020-04" db="EMBL/GenBank/DDBJ databases">
        <title>MicrobeNet Type strains.</title>
        <authorList>
            <person name="Nicholson A.C."/>
        </authorList>
    </citation>
    <scope>NUCLEOTIDE SEQUENCE [LARGE SCALE GENOMIC DNA]</scope>
    <source>
        <strain evidence="4 5">ATCC BAA-789</strain>
    </source>
</reference>
<dbReference type="EMBL" id="JAAXOW010000001">
    <property type="protein sequence ID" value="NKX91733.1"/>
    <property type="molecule type" value="Genomic_DNA"/>
</dbReference>
<comment type="caution">
    <text evidence="4">The sequence shown here is derived from an EMBL/GenBank/DDBJ whole genome shotgun (WGS) entry which is preliminary data.</text>
</comment>
<feature type="domain" description="DUF58" evidence="3">
    <location>
        <begin position="213"/>
        <end position="299"/>
    </location>
</feature>
<dbReference type="PANTHER" id="PTHR34351:SF1">
    <property type="entry name" value="SLR1927 PROTEIN"/>
    <property type="match status" value="1"/>
</dbReference>